<dbReference type="Proteomes" id="UP001150266">
    <property type="component" value="Unassembled WGS sequence"/>
</dbReference>
<accession>A0A9W9ABZ7</accession>
<protein>
    <submittedName>
        <fullName evidence="1">Uncharacterized protein</fullName>
    </submittedName>
</protein>
<sequence length="227" mass="26188">MNTNNPLTEQKTEIYYADDDRRDAGPSVEELARFGVKVRDFGFERWKGKGVGWKGKEIVLIERQFWGNRNGSGVGGNGERSQGLHRRQKVFRDLEELEQSVTQPLSSESELEGYIETPTVTPNGSLHWKDATFIPTTIPARGDSIREGEDLSLNLLPMKTTQENRRNDRDWDRKYYLLPLLIVHHHRIISVVDVQFLFSRDRVSGVSPERGRELQEQVKIGIALEWR</sequence>
<organism evidence="1 2">
    <name type="scientific">Lentinula aciculospora</name>
    <dbReference type="NCBI Taxonomy" id="153920"/>
    <lineage>
        <taxon>Eukaryota</taxon>
        <taxon>Fungi</taxon>
        <taxon>Dikarya</taxon>
        <taxon>Basidiomycota</taxon>
        <taxon>Agaricomycotina</taxon>
        <taxon>Agaricomycetes</taxon>
        <taxon>Agaricomycetidae</taxon>
        <taxon>Agaricales</taxon>
        <taxon>Marasmiineae</taxon>
        <taxon>Omphalotaceae</taxon>
        <taxon>Lentinula</taxon>
    </lineage>
</organism>
<gene>
    <name evidence="1" type="ORF">J3R30DRAFT_3404082</name>
</gene>
<dbReference type="AlphaFoldDB" id="A0A9W9ABZ7"/>
<evidence type="ECO:0000313" key="1">
    <source>
        <dbReference type="EMBL" id="KAJ4479274.1"/>
    </source>
</evidence>
<reference evidence="1" key="1">
    <citation type="submission" date="2022-08" db="EMBL/GenBank/DDBJ databases">
        <title>A Global Phylogenomic Analysis of the Shiitake Genus Lentinula.</title>
        <authorList>
            <consortium name="DOE Joint Genome Institute"/>
            <person name="Sierra-Patev S."/>
            <person name="Min B."/>
            <person name="Naranjo-Ortiz M."/>
            <person name="Looney B."/>
            <person name="Konkel Z."/>
            <person name="Slot J.C."/>
            <person name="Sakamoto Y."/>
            <person name="Steenwyk J.L."/>
            <person name="Rokas A."/>
            <person name="Carro J."/>
            <person name="Camarero S."/>
            <person name="Ferreira P."/>
            <person name="Molpeceres G."/>
            <person name="Ruiz-Duenas F.J."/>
            <person name="Serrano A."/>
            <person name="Henrissat B."/>
            <person name="Drula E."/>
            <person name="Hughes K.W."/>
            <person name="Mata J.L."/>
            <person name="Ishikawa N.K."/>
            <person name="Vargas-Isla R."/>
            <person name="Ushijima S."/>
            <person name="Smith C.A."/>
            <person name="Ahrendt S."/>
            <person name="Andreopoulos W."/>
            <person name="He G."/>
            <person name="Labutti K."/>
            <person name="Lipzen A."/>
            <person name="Ng V."/>
            <person name="Riley R."/>
            <person name="Sandor L."/>
            <person name="Barry K."/>
            <person name="Martinez A.T."/>
            <person name="Xiao Y."/>
            <person name="Gibbons J.G."/>
            <person name="Terashima K."/>
            <person name="Grigoriev I.V."/>
            <person name="Hibbett D.S."/>
        </authorList>
    </citation>
    <scope>NUCLEOTIDE SEQUENCE</scope>
    <source>
        <strain evidence="1">JLM2183</strain>
    </source>
</reference>
<keyword evidence="2" id="KW-1185">Reference proteome</keyword>
<comment type="caution">
    <text evidence="1">The sequence shown here is derived from an EMBL/GenBank/DDBJ whole genome shotgun (WGS) entry which is preliminary data.</text>
</comment>
<evidence type="ECO:0000313" key="2">
    <source>
        <dbReference type="Proteomes" id="UP001150266"/>
    </source>
</evidence>
<proteinExistence type="predicted"/>
<dbReference type="EMBL" id="JAOTPV010000008">
    <property type="protein sequence ID" value="KAJ4479274.1"/>
    <property type="molecule type" value="Genomic_DNA"/>
</dbReference>
<dbReference type="OrthoDB" id="3232876at2759"/>
<name>A0A9W9ABZ7_9AGAR</name>